<sequence>MGTPKLSELGLEQSQDRSWTKSTVCEFADLAGVSVSPPSIGAVNCPHRYLKTSDVRPPNDHVNYQGDQPWHVPFPSPLLTPNHDPTSSGSEAESNDPLDKIPAVKHDLQYLSKETDWWKNKLIFMAK</sequence>
<name>A0AAD4WBL4_PRUDU</name>
<gene>
    <name evidence="2" type="ORF">L3X38_018614</name>
</gene>
<feature type="compositionally biased region" description="Polar residues" evidence="1">
    <location>
        <begin position="83"/>
        <end position="92"/>
    </location>
</feature>
<reference evidence="2 3" key="1">
    <citation type="journal article" date="2022" name="G3 (Bethesda)">
        <title>Whole-genome sequence and methylome profiling of the almond [Prunus dulcis (Mill.) D.A. Webb] cultivar 'Nonpareil'.</title>
        <authorList>
            <person name="D'Amico-Willman K.M."/>
            <person name="Ouma W.Z."/>
            <person name="Meulia T."/>
            <person name="Sideli G.M."/>
            <person name="Gradziel T.M."/>
            <person name="Fresnedo-Ramirez J."/>
        </authorList>
    </citation>
    <scope>NUCLEOTIDE SEQUENCE [LARGE SCALE GENOMIC DNA]</scope>
    <source>
        <strain evidence="2">Clone GOH B32 T37-40</strain>
    </source>
</reference>
<evidence type="ECO:0000256" key="1">
    <source>
        <dbReference type="SAM" id="MobiDB-lite"/>
    </source>
</evidence>
<dbReference type="AlphaFoldDB" id="A0AAD4WBL4"/>
<feature type="region of interest" description="Disordered" evidence="1">
    <location>
        <begin position="54"/>
        <end position="100"/>
    </location>
</feature>
<keyword evidence="3" id="KW-1185">Reference proteome</keyword>
<protein>
    <submittedName>
        <fullName evidence="2">Uncharacterized protein</fullName>
    </submittedName>
</protein>
<evidence type="ECO:0000313" key="3">
    <source>
        <dbReference type="Proteomes" id="UP001054821"/>
    </source>
</evidence>
<organism evidence="2 3">
    <name type="scientific">Prunus dulcis</name>
    <name type="common">Almond</name>
    <name type="synonym">Amygdalus dulcis</name>
    <dbReference type="NCBI Taxonomy" id="3755"/>
    <lineage>
        <taxon>Eukaryota</taxon>
        <taxon>Viridiplantae</taxon>
        <taxon>Streptophyta</taxon>
        <taxon>Embryophyta</taxon>
        <taxon>Tracheophyta</taxon>
        <taxon>Spermatophyta</taxon>
        <taxon>Magnoliopsida</taxon>
        <taxon>eudicotyledons</taxon>
        <taxon>Gunneridae</taxon>
        <taxon>Pentapetalae</taxon>
        <taxon>rosids</taxon>
        <taxon>fabids</taxon>
        <taxon>Rosales</taxon>
        <taxon>Rosaceae</taxon>
        <taxon>Amygdaloideae</taxon>
        <taxon>Amygdaleae</taxon>
        <taxon>Prunus</taxon>
    </lineage>
</organism>
<dbReference type="Proteomes" id="UP001054821">
    <property type="component" value="Chromosome 3"/>
</dbReference>
<accession>A0AAD4WBL4</accession>
<dbReference type="EMBL" id="JAJFAZ020000003">
    <property type="protein sequence ID" value="KAI5339342.1"/>
    <property type="molecule type" value="Genomic_DNA"/>
</dbReference>
<proteinExistence type="predicted"/>
<comment type="caution">
    <text evidence="2">The sequence shown here is derived from an EMBL/GenBank/DDBJ whole genome shotgun (WGS) entry which is preliminary data.</text>
</comment>
<evidence type="ECO:0000313" key="2">
    <source>
        <dbReference type="EMBL" id="KAI5339342.1"/>
    </source>
</evidence>